<sequence>MQNASSDELRAKLSQLISTTRQGVLAGYPLRHVRVGDTQHSRNLAALANQPDSGVTRISVPLDPTERIRFVRQWMEKHQRKLASGALASTLVLPMLALIWQQFSGRFFKRLLVASIHSPLDSYSRC</sequence>
<keyword evidence="1" id="KW-1133">Transmembrane helix</keyword>
<dbReference type="AlphaFoldDB" id="A0A7Y3TVF3"/>
<organism evidence="2 3">
    <name type="scientific">Vreelandella azerica</name>
    <dbReference type="NCBI Taxonomy" id="2732867"/>
    <lineage>
        <taxon>Bacteria</taxon>
        <taxon>Pseudomonadati</taxon>
        <taxon>Pseudomonadota</taxon>
        <taxon>Gammaproteobacteria</taxon>
        <taxon>Oceanospirillales</taxon>
        <taxon>Halomonadaceae</taxon>
        <taxon>Vreelandella</taxon>
    </lineage>
</organism>
<feature type="transmembrane region" description="Helical" evidence="1">
    <location>
        <begin position="82"/>
        <end position="103"/>
    </location>
</feature>
<keyword evidence="1" id="KW-0472">Membrane</keyword>
<proteinExistence type="predicted"/>
<reference evidence="2 3" key="1">
    <citation type="submission" date="2020-05" db="EMBL/GenBank/DDBJ databases">
        <authorList>
            <person name="Ruan W."/>
            <person name="Jeon C.O."/>
            <person name="Chun B.H."/>
        </authorList>
    </citation>
    <scope>NUCLEOTIDE SEQUENCE [LARGE SCALE GENOMIC DNA]</scope>
    <source>
        <strain evidence="2 3">TBZ9</strain>
    </source>
</reference>
<name>A0A7Y3TVF3_9GAMM</name>
<reference evidence="2 3" key="2">
    <citation type="submission" date="2020-06" db="EMBL/GenBank/DDBJ databases">
        <title>Halomonas songnenensis sp. nov., a moderately halophilic bacterium isolated from saline and alkaline soils.</title>
        <authorList>
            <person name="Jiang J."/>
            <person name="Pan Y."/>
        </authorList>
    </citation>
    <scope>NUCLEOTIDE SEQUENCE [LARGE SCALE GENOMIC DNA]</scope>
    <source>
        <strain evidence="2 3">TBZ9</strain>
    </source>
</reference>
<dbReference type="EMBL" id="JABFHI010000001">
    <property type="protein sequence ID" value="NOG30755.1"/>
    <property type="molecule type" value="Genomic_DNA"/>
</dbReference>
<evidence type="ECO:0000256" key="1">
    <source>
        <dbReference type="SAM" id="Phobius"/>
    </source>
</evidence>
<protein>
    <submittedName>
        <fullName evidence="2">Uncharacterized protein</fullName>
    </submittedName>
</protein>
<keyword evidence="1" id="KW-0812">Transmembrane</keyword>
<dbReference type="Proteomes" id="UP000588806">
    <property type="component" value="Unassembled WGS sequence"/>
</dbReference>
<comment type="caution">
    <text evidence="2">The sequence shown here is derived from an EMBL/GenBank/DDBJ whole genome shotgun (WGS) entry which is preliminary data.</text>
</comment>
<accession>A0A7Y3TVF3</accession>
<dbReference type="RefSeq" id="WP_171701226.1">
    <property type="nucleotide sequence ID" value="NZ_JABFHI010000001.1"/>
</dbReference>
<gene>
    <name evidence="2" type="ORF">HLB35_01370</name>
</gene>
<evidence type="ECO:0000313" key="3">
    <source>
        <dbReference type="Proteomes" id="UP000588806"/>
    </source>
</evidence>
<keyword evidence="3" id="KW-1185">Reference proteome</keyword>
<evidence type="ECO:0000313" key="2">
    <source>
        <dbReference type="EMBL" id="NOG30755.1"/>
    </source>
</evidence>